<name>A0ACB9ZZM7_CATRO</name>
<organism evidence="1 2">
    <name type="scientific">Catharanthus roseus</name>
    <name type="common">Madagascar periwinkle</name>
    <name type="synonym">Vinca rosea</name>
    <dbReference type="NCBI Taxonomy" id="4058"/>
    <lineage>
        <taxon>Eukaryota</taxon>
        <taxon>Viridiplantae</taxon>
        <taxon>Streptophyta</taxon>
        <taxon>Embryophyta</taxon>
        <taxon>Tracheophyta</taxon>
        <taxon>Spermatophyta</taxon>
        <taxon>Magnoliopsida</taxon>
        <taxon>eudicotyledons</taxon>
        <taxon>Gunneridae</taxon>
        <taxon>Pentapetalae</taxon>
        <taxon>asterids</taxon>
        <taxon>lamiids</taxon>
        <taxon>Gentianales</taxon>
        <taxon>Apocynaceae</taxon>
        <taxon>Rauvolfioideae</taxon>
        <taxon>Vinceae</taxon>
        <taxon>Catharanthinae</taxon>
        <taxon>Catharanthus</taxon>
    </lineage>
</organism>
<comment type="caution">
    <text evidence="1">The sequence shown here is derived from an EMBL/GenBank/DDBJ whole genome shotgun (WGS) entry which is preliminary data.</text>
</comment>
<reference evidence="2" key="1">
    <citation type="journal article" date="2023" name="Nat. Plants">
        <title>Single-cell RNA sequencing provides a high-resolution roadmap for understanding the multicellular compartmentation of specialized metabolism.</title>
        <authorList>
            <person name="Sun S."/>
            <person name="Shen X."/>
            <person name="Li Y."/>
            <person name="Li Y."/>
            <person name="Wang S."/>
            <person name="Li R."/>
            <person name="Zhang H."/>
            <person name="Shen G."/>
            <person name="Guo B."/>
            <person name="Wei J."/>
            <person name="Xu J."/>
            <person name="St-Pierre B."/>
            <person name="Chen S."/>
            <person name="Sun C."/>
        </authorList>
    </citation>
    <scope>NUCLEOTIDE SEQUENCE [LARGE SCALE GENOMIC DNA]</scope>
</reference>
<dbReference type="Proteomes" id="UP001060085">
    <property type="component" value="Linkage Group LG07"/>
</dbReference>
<gene>
    <name evidence="1" type="ORF">M9H77_31166</name>
</gene>
<protein>
    <submittedName>
        <fullName evidence="1">Uncharacterized protein</fullName>
    </submittedName>
</protein>
<sequence>MDISGKPITSARPKRIKDKHGNMDNGMFKILNRGSSRRGGDPWEGVESKLQSKSVKDIKREEEANYEQSGGKTLVNTQYMIINGDMDSKGENGRRMGDQPIKTWSLMKQSLRNRFGNKELSQAKIEESLKIHIEDETTKEEPCCIMNKKSVEMKEKERMEEKERSNFEDSSKDEDTKLAYIVMNNASIQSIVVGFGLDDALFDILHDKCLGKFVENVGYVYLSLILLWIIIMILFP</sequence>
<evidence type="ECO:0000313" key="2">
    <source>
        <dbReference type="Proteomes" id="UP001060085"/>
    </source>
</evidence>
<proteinExistence type="predicted"/>
<dbReference type="EMBL" id="CM044707">
    <property type="protein sequence ID" value="KAI5653979.1"/>
    <property type="molecule type" value="Genomic_DNA"/>
</dbReference>
<evidence type="ECO:0000313" key="1">
    <source>
        <dbReference type="EMBL" id="KAI5653979.1"/>
    </source>
</evidence>
<accession>A0ACB9ZZM7</accession>
<keyword evidence="2" id="KW-1185">Reference proteome</keyword>